<dbReference type="OrthoDB" id="5556307at2759"/>
<keyword evidence="5 9" id="KW-0498">Mitosis</keyword>
<evidence type="ECO:0000256" key="1">
    <source>
        <dbReference type="ARBA" id="ARBA00004629"/>
    </source>
</evidence>
<organism evidence="10 11">
    <name type="scientific">Orchesella cincta</name>
    <name type="common">Springtail</name>
    <name type="synonym">Podura cincta</name>
    <dbReference type="NCBI Taxonomy" id="48709"/>
    <lineage>
        <taxon>Eukaryota</taxon>
        <taxon>Metazoa</taxon>
        <taxon>Ecdysozoa</taxon>
        <taxon>Arthropoda</taxon>
        <taxon>Hexapoda</taxon>
        <taxon>Collembola</taxon>
        <taxon>Entomobryomorpha</taxon>
        <taxon>Entomobryoidea</taxon>
        <taxon>Orchesellidae</taxon>
        <taxon>Orchesellinae</taxon>
        <taxon>Orchesella</taxon>
    </lineage>
</organism>
<keyword evidence="8 9" id="KW-0137">Centromere</keyword>
<dbReference type="AlphaFoldDB" id="A0A1D2MJC3"/>
<dbReference type="PANTHER" id="PTHR15995:SF1">
    <property type="entry name" value="PROTEIN ZWILCH HOMOLOG"/>
    <property type="match status" value="1"/>
</dbReference>
<protein>
    <recommendedName>
        <fullName evidence="9">Protein zwilch</fullName>
    </recommendedName>
</protein>
<name>A0A1D2MJC3_ORCCI</name>
<keyword evidence="7 9" id="KW-0131">Cell cycle</keyword>
<dbReference type="EMBL" id="LJIJ01001075">
    <property type="protein sequence ID" value="ODM93100.1"/>
    <property type="molecule type" value="Genomic_DNA"/>
</dbReference>
<evidence type="ECO:0000313" key="10">
    <source>
        <dbReference type="EMBL" id="ODM93100.1"/>
    </source>
</evidence>
<comment type="subunit">
    <text evidence="9">Component of the RZZ complex.</text>
</comment>
<dbReference type="PANTHER" id="PTHR15995">
    <property type="entry name" value="PROTEIN ZWILCH HOMOLOG"/>
    <property type="match status" value="1"/>
</dbReference>
<dbReference type="Proteomes" id="UP000094527">
    <property type="component" value="Unassembled WGS sequence"/>
</dbReference>
<accession>A0A1D2MJC3</accession>
<evidence type="ECO:0000256" key="8">
    <source>
        <dbReference type="ARBA" id="ARBA00023328"/>
    </source>
</evidence>
<evidence type="ECO:0000256" key="6">
    <source>
        <dbReference type="ARBA" id="ARBA00022838"/>
    </source>
</evidence>
<comment type="subcellular location">
    <subcellularLocation>
        <location evidence="1 9">Chromosome</location>
        <location evidence="1 9">Centromere</location>
        <location evidence="1 9">Kinetochore</location>
    </subcellularLocation>
</comment>
<keyword evidence="4 9" id="KW-0132">Cell division</keyword>
<evidence type="ECO:0000256" key="7">
    <source>
        <dbReference type="ARBA" id="ARBA00023306"/>
    </source>
</evidence>
<evidence type="ECO:0000256" key="2">
    <source>
        <dbReference type="ARBA" id="ARBA00009062"/>
    </source>
</evidence>
<keyword evidence="3 9" id="KW-0158">Chromosome</keyword>
<dbReference type="GO" id="GO:0051301">
    <property type="term" value="P:cell division"/>
    <property type="evidence" value="ECO:0007669"/>
    <property type="project" value="UniProtKB-UniRule"/>
</dbReference>
<dbReference type="GO" id="GO:0034501">
    <property type="term" value="P:protein localization to kinetochore"/>
    <property type="evidence" value="ECO:0007669"/>
    <property type="project" value="UniProtKB-UniRule"/>
</dbReference>
<proteinExistence type="inferred from homology"/>
<evidence type="ECO:0000256" key="5">
    <source>
        <dbReference type="ARBA" id="ARBA00022776"/>
    </source>
</evidence>
<reference evidence="10 11" key="1">
    <citation type="journal article" date="2016" name="Genome Biol. Evol.">
        <title>Gene Family Evolution Reflects Adaptation to Soil Environmental Stressors in the Genome of the Collembolan Orchesella cincta.</title>
        <authorList>
            <person name="Faddeeva-Vakhrusheva A."/>
            <person name="Derks M.F."/>
            <person name="Anvar S.Y."/>
            <person name="Agamennone V."/>
            <person name="Suring W."/>
            <person name="Smit S."/>
            <person name="van Straalen N.M."/>
            <person name="Roelofs D."/>
        </authorList>
    </citation>
    <scope>NUCLEOTIDE SEQUENCE [LARGE SCALE GENOMIC DNA]</scope>
    <source>
        <tissue evidence="10">Mixed pool</tissue>
    </source>
</reference>
<keyword evidence="6 9" id="KW-0995">Kinetochore</keyword>
<comment type="caution">
    <text evidence="10">The sequence shown here is derived from an EMBL/GenBank/DDBJ whole genome shotgun (WGS) entry which is preliminary data.</text>
</comment>
<dbReference type="Gene3D" id="1.10.287.1880">
    <property type="match status" value="1"/>
</dbReference>
<evidence type="ECO:0000256" key="3">
    <source>
        <dbReference type="ARBA" id="ARBA00022454"/>
    </source>
</evidence>
<dbReference type="Pfam" id="PF09817">
    <property type="entry name" value="Zwilch"/>
    <property type="match status" value="1"/>
</dbReference>
<evidence type="ECO:0000256" key="9">
    <source>
        <dbReference type="RuleBase" id="RU369076"/>
    </source>
</evidence>
<evidence type="ECO:0000256" key="4">
    <source>
        <dbReference type="ARBA" id="ARBA00022618"/>
    </source>
</evidence>
<dbReference type="InterPro" id="IPR018630">
    <property type="entry name" value="Zwilch"/>
</dbReference>
<dbReference type="STRING" id="48709.A0A1D2MJC3"/>
<keyword evidence="11" id="KW-1185">Reference proteome</keyword>
<comment type="similarity">
    <text evidence="2 9">Belongs to the ZWILCH family.</text>
</comment>
<comment type="function">
    <text evidence="9">Essential component of the mitotic checkpoint, which prevents cells from prematurely exiting mitosis. Required for the assembly of the dynein-dynactin and MAD1-MAD2 complexes onto kinetochores. Its function related to the spindle assembly machinery is proposed to depend on its association in the mitotic RZZ complex.</text>
</comment>
<dbReference type="GO" id="GO:0007094">
    <property type="term" value="P:mitotic spindle assembly checkpoint signaling"/>
    <property type="evidence" value="ECO:0007669"/>
    <property type="project" value="UniProtKB-UniRule"/>
</dbReference>
<dbReference type="GO" id="GO:1990423">
    <property type="term" value="C:RZZ complex"/>
    <property type="evidence" value="ECO:0007669"/>
    <property type="project" value="UniProtKB-UniRule"/>
</dbReference>
<dbReference type="OMA" id="TDFLWEL"/>
<evidence type="ECO:0000313" key="11">
    <source>
        <dbReference type="Proteomes" id="UP000094527"/>
    </source>
</evidence>
<sequence length="622" mass="71027">MSPIPITVDESRPTLETAATISPPAVTAYQSGKVVRLDVKLPFCLRNNVFKNFNKACYSWQENVQMMALLVATNEHIEQISTSHPTVKPQTIDYSIGGCPLECPFDPNENFDDAFAFDDIPLVFDGLKIPNKYKPFQISNGKKVTRKVSIQMEPFVQELGLLRGSDGYSLPDNIPVVAFVDGTPQDTGLTLTGFRGVSKSFDVHVLGKYRPEAEILKLESFRRYHEQNLFVKNRPMTSVAHAVYEKLHGEYPSKGKVYMEFLFQEPTGVFDAPPEDCSSKIAIRPLPGDANPSMHALWEEIEDLERWILLLSQSSNTMADCSTVLNATINTDINEMTDNVRDVQRLLEQEPVIDSHRQSAMEFSDSLDLVLKRVVEQKRADCDFTDRLWSIVRKCQNAEELKDCLLLIFQAVLNKLYRPYLLLTNQTVLAKNLSMMIKGEAVSLLHINRQEAMIKMLIECGLTKLFKDYNFGLAMSHLIERGEVDNFVPDINDIPKSLSNLKKLHCILEVMCLSKERLTLSVNHQESHVKKMLHYFSKHPLVWEQIYHFDVPSNDVRRAMFGLHPIYYKIKMDSHSALKWATTTIVVSPEAYINYKLNEKDESHASRQYYIYVLCEAGLLEK</sequence>
<dbReference type="Gene3D" id="1.20.58.730">
    <property type="match status" value="1"/>
</dbReference>
<gene>
    <name evidence="10" type="ORF">Ocin01_13579</name>
</gene>